<name>A0A834E1A8_9CHIR</name>
<accession>A0A834E1A8</accession>
<comment type="caution">
    <text evidence="1">The sequence shown here is derived from an EMBL/GenBank/DDBJ whole genome shotgun (WGS) entry which is preliminary data.</text>
</comment>
<evidence type="ECO:0000313" key="2">
    <source>
        <dbReference type="Proteomes" id="UP000664940"/>
    </source>
</evidence>
<gene>
    <name evidence="1" type="ORF">HJG60_011615</name>
</gene>
<dbReference type="AlphaFoldDB" id="A0A834E1A8"/>
<reference evidence="1 2" key="1">
    <citation type="journal article" date="2020" name="Nature">
        <title>Six reference-quality genomes reveal evolution of bat adaptations.</title>
        <authorList>
            <person name="Jebb D."/>
            <person name="Huang Z."/>
            <person name="Pippel M."/>
            <person name="Hughes G.M."/>
            <person name="Lavrichenko K."/>
            <person name="Devanna P."/>
            <person name="Winkler S."/>
            <person name="Jermiin L.S."/>
            <person name="Skirmuntt E.C."/>
            <person name="Katzourakis A."/>
            <person name="Burkitt-Gray L."/>
            <person name="Ray D.A."/>
            <person name="Sullivan K.A.M."/>
            <person name="Roscito J.G."/>
            <person name="Kirilenko B.M."/>
            <person name="Davalos L.M."/>
            <person name="Corthals A.P."/>
            <person name="Power M.L."/>
            <person name="Jones G."/>
            <person name="Ransome R.D."/>
            <person name="Dechmann D.K.N."/>
            <person name="Locatelli A.G."/>
            <person name="Puechmaille S.J."/>
            <person name="Fedrigo O."/>
            <person name="Jarvis E.D."/>
            <person name="Hiller M."/>
            <person name="Vernes S.C."/>
            <person name="Myers E.W."/>
            <person name="Teeling E.C."/>
        </authorList>
    </citation>
    <scope>NUCLEOTIDE SEQUENCE [LARGE SCALE GENOMIC DNA]</scope>
    <source>
        <strain evidence="1">Bat1K_MPI-CBG_1</strain>
    </source>
</reference>
<sequence length="126" mass="13735">MPQLPLSCPDRRTVQAPGTQPFRECAASPACRYGQCPGTPNLTAPRPLQVLFLGRTLGLSYFSPQSAFWAEGVLTAALGRLSEGAFAAWLELQGQGGQGKAINKDRLVVYFVFFKINTLYIKEKGL</sequence>
<dbReference type="EMBL" id="JABVXQ010000007">
    <property type="protein sequence ID" value="KAF6099891.1"/>
    <property type="molecule type" value="Genomic_DNA"/>
</dbReference>
<organism evidence="1 2">
    <name type="scientific">Phyllostomus discolor</name>
    <name type="common">pale spear-nosed bat</name>
    <dbReference type="NCBI Taxonomy" id="89673"/>
    <lineage>
        <taxon>Eukaryota</taxon>
        <taxon>Metazoa</taxon>
        <taxon>Chordata</taxon>
        <taxon>Craniata</taxon>
        <taxon>Vertebrata</taxon>
        <taxon>Euteleostomi</taxon>
        <taxon>Mammalia</taxon>
        <taxon>Eutheria</taxon>
        <taxon>Laurasiatheria</taxon>
        <taxon>Chiroptera</taxon>
        <taxon>Yangochiroptera</taxon>
        <taxon>Phyllostomidae</taxon>
        <taxon>Phyllostominae</taxon>
        <taxon>Phyllostomus</taxon>
    </lineage>
</organism>
<protein>
    <submittedName>
        <fullName evidence="1">Uncharacterized protein</fullName>
    </submittedName>
</protein>
<dbReference type="Proteomes" id="UP000664940">
    <property type="component" value="Unassembled WGS sequence"/>
</dbReference>
<evidence type="ECO:0000313" key="1">
    <source>
        <dbReference type="EMBL" id="KAF6099891.1"/>
    </source>
</evidence>
<proteinExistence type="predicted"/>